<evidence type="ECO:0000256" key="1">
    <source>
        <dbReference type="SAM" id="Phobius"/>
    </source>
</evidence>
<organism evidence="2 3">
    <name type="scientific">Pseudogulbenkiania ferrooxidans EGD-HP2</name>
    <dbReference type="NCBI Taxonomy" id="1388764"/>
    <lineage>
        <taxon>Bacteria</taxon>
        <taxon>Pseudomonadati</taxon>
        <taxon>Pseudomonadota</taxon>
        <taxon>Betaproteobacteria</taxon>
        <taxon>Neisseriales</taxon>
        <taxon>Chromobacteriaceae</taxon>
        <taxon>Pseudogulbenkiania</taxon>
    </lineage>
</organism>
<name>A0ABN0N7I5_9NEIS</name>
<evidence type="ECO:0000313" key="2">
    <source>
        <dbReference type="EMBL" id="ERE07191.1"/>
    </source>
</evidence>
<keyword evidence="1" id="KW-1133">Transmembrane helix</keyword>
<protein>
    <submittedName>
        <fullName evidence="2">Uncharacterized protein</fullName>
    </submittedName>
</protein>
<keyword evidence="3" id="KW-1185">Reference proteome</keyword>
<keyword evidence="1" id="KW-0472">Membrane</keyword>
<feature type="transmembrane region" description="Helical" evidence="1">
    <location>
        <begin position="30"/>
        <end position="50"/>
    </location>
</feature>
<reference evidence="2 3" key="1">
    <citation type="journal article" date="2013" name="Genome Announc.">
        <title>Genome Sequence of the Pigment-Producing Bacterium Pseudogulbenkiania ferrooxidans, Isolated from Loktak Lake.</title>
        <authorList>
            <person name="Puranik S."/>
            <person name="Talkal R."/>
            <person name="Qureshi A."/>
            <person name="Khardenavis A."/>
            <person name="Kapley A."/>
            <person name="Purohit H.J."/>
        </authorList>
    </citation>
    <scope>NUCLEOTIDE SEQUENCE [LARGE SCALE GENOMIC DNA]</scope>
    <source>
        <strain evidence="2 3">EGD-HP2</strain>
    </source>
</reference>
<accession>A0ABN0N7I5</accession>
<dbReference type="EMBL" id="AVPH01000212">
    <property type="protein sequence ID" value="ERE07191.1"/>
    <property type="molecule type" value="Genomic_DNA"/>
</dbReference>
<proteinExistence type="predicted"/>
<gene>
    <name evidence="2" type="ORF">O166_06405</name>
</gene>
<dbReference type="Proteomes" id="UP000016426">
    <property type="component" value="Unassembled WGS sequence"/>
</dbReference>
<evidence type="ECO:0000313" key="3">
    <source>
        <dbReference type="Proteomes" id="UP000016426"/>
    </source>
</evidence>
<comment type="caution">
    <text evidence="2">The sequence shown here is derived from an EMBL/GenBank/DDBJ whole genome shotgun (WGS) entry which is preliminary data.</text>
</comment>
<sequence length="56" mass="6709">MQARKFRIVKVKIISYSWALLEKYIAQPSAYVLIFCQLFHCYVFLILHSGGLKYFY</sequence>
<keyword evidence="1" id="KW-0812">Transmembrane</keyword>